<dbReference type="PROSITE" id="PS01186">
    <property type="entry name" value="EGF_2"/>
    <property type="match status" value="1"/>
</dbReference>
<accession>A0ABR3ZWD9</accession>
<feature type="region of interest" description="Disordered" evidence="2">
    <location>
        <begin position="518"/>
        <end position="559"/>
    </location>
</feature>
<feature type="compositionally biased region" description="Polar residues" evidence="2">
    <location>
        <begin position="549"/>
        <end position="559"/>
    </location>
</feature>
<evidence type="ECO:0000256" key="1">
    <source>
        <dbReference type="PROSITE-ProRule" id="PRU00076"/>
    </source>
</evidence>
<reference evidence="5 6" key="1">
    <citation type="submission" date="2024-09" db="EMBL/GenBank/DDBJ databases">
        <title>Rethinking Asexuality: The Enigmatic Case of Functional Sexual Genes in Lepraria (Stereocaulaceae).</title>
        <authorList>
            <person name="Doellman M."/>
            <person name="Sun Y."/>
            <person name="Barcenas-Pena A."/>
            <person name="Lumbsch H.T."/>
            <person name="Grewe F."/>
        </authorList>
    </citation>
    <scope>NUCLEOTIDE SEQUENCE [LARGE SCALE GENOMIC DNA]</scope>
    <source>
        <strain evidence="5 6">Mercado 3170</strain>
    </source>
</reference>
<dbReference type="Proteomes" id="UP001590950">
    <property type="component" value="Unassembled WGS sequence"/>
</dbReference>
<feature type="region of interest" description="Disordered" evidence="2">
    <location>
        <begin position="1"/>
        <end position="386"/>
    </location>
</feature>
<keyword evidence="1" id="KW-1015">Disulfide bond</keyword>
<dbReference type="PROSITE" id="PS00022">
    <property type="entry name" value="EGF_1"/>
    <property type="match status" value="1"/>
</dbReference>
<keyword evidence="3" id="KW-0812">Transmembrane</keyword>
<keyword evidence="3" id="KW-1133">Transmembrane helix</keyword>
<feature type="compositionally biased region" description="Basic and acidic residues" evidence="2">
    <location>
        <begin position="1"/>
        <end position="12"/>
    </location>
</feature>
<feature type="compositionally biased region" description="Pro residues" evidence="2">
    <location>
        <begin position="196"/>
        <end position="219"/>
    </location>
</feature>
<evidence type="ECO:0000256" key="3">
    <source>
        <dbReference type="SAM" id="Phobius"/>
    </source>
</evidence>
<feature type="domain" description="EGF-like" evidence="4">
    <location>
        <begin position="612"/>
        <end position="649"/>
    </location>
</feature>
<feature type="transmembrane region" description="Helical" evidence="3">
    <location>
        <begin position="575"/>
        <end position="602"/>
    </location>
</feature>
<feature type="region of interest" description="Disordered" evidence="2">
    <location>
        <begin position="775"/>
        <end position="796"/>
    </location>
</feature>
<organism evidence="5 6">
    <name type="scientific">Stereocaulon virgatum</name>
    <dbReference type="NCBI Taxonomy" id="373712"/>
    <lineage>
        <taxon>Eukaryota</taxon>
        <taxon>Fungi</taxon>
        <taxon>Dikarya</taxon>
        <taxon>Ascomycota</taxon>
        <taxon>Pezizomycotina</taxon>
        <taxon>Lecanoromycetes</taxon>
        <taxon>OSLEUM clade</taxon>
        <taxon>Lecanoromycetidae</taxon>
        <taxon>Lecanorales</taxon>
        <taxon>Lecanorineae</taxon>
        <taxon>Stereocaulaceae</taxon>
        <taxon>Stereocaulon</taxon>
    </lineage>
</organism>
<keyword evidence="3" id="KW-0472">Membrane</keyword>
<dbReference type="CDD" id="cd00054">
    <property type="entry name" value="EGF_CA"/>
    <property type="match status" value="1"/>
</dbReference>
<feature type="disulfide bond" evidence="1">
    <location>
        <begin position="639"/>
        <end position="648"/>
    </location>
</feature>
<dbReference type="PANTHER" id="PTHR17178">
    <property type="entry name" value="SECRETORY GRANULE PROTEOGLYCAN CORE PROTEIN"/>
    <property type="match status" value="1"/>
</dbReference>
<comment type="caution">
    <text evidence="1">Lacks conserved residue(s) required for the propagation of feature annotation.</text>
</comment>
<dbReference type="PANTHER" id="PTHR17178:SF0">
    <property type="entry name" value="SERGLYCIN"/>
    <property type="match status" value="1"/>
</dbReference>
<feature type="compositionally biased region" description="Low complexity" evidence="2">
    <location>
        <begin position="422"/>
        <end position="433"/>
    </location>
</feature>
<feature type="compositionally biased region" description="Basic and acidic residues" evidence="2">
    <location>
        <begin position="36"/>
        <end position="49"/>
    </location>
</feature>
<keyword evidence="6" id="KW-1185">Reference proteome</keyword>
<evidence type="ECO:0000259" key="4">
    <source>
        <dbReference type="PROSITE" id="PS50026"/>
    </source>
</evidence>
<feature type="region of interest" description="Disordered" evidence="2">
    <location>
        <begin position="421"/>
        <end position="465"/>
    </location>
</feature>
<evidence type="ECO:0000313" key="6">
    <source>
        <dbReference type="Proteomes" id="UP001590950"/>
    </source>
</evidence>
<dbReference type="InterPro" id="IPR000742">
    <property type="entry name" value="EGF"/>
</dbReference>
<evidence type="ECO:0000256" key="2">
    <source>
        <dbReference type="SAM" id="MobiDB-lite"/>
    </source>
</evidence>
<feature type="compositionally biased region" description="Polar residues" evidence="2">
    <location>
        <begin position="96"/>
        <end position="117"/>
    </location>
</feature>
<dbReference type="EMBL" id="JBEFKJ010000036">
    <property type="protein sequence ID" value="KAL2037942.1"/>
    <property type="molecule type" value="Genomic_DNA"/>
</dbReference>
<feature type="compositionally biased region" description="Low complexity" evidence="2">
    <location>
        <begin position="244"/>
        <end position="270"/>
    </location>
</feature>
<proteinExistence type="predicted"/>
<keyword evidence="1" id="KW-0245">EGF-like domain</keyword>
<gene>
    <name evidence="5" type="ORF">N7G274_009417</name>
</gene>
<dbReference type="PROSITE" id="PS50026">
    <property type="entry name" value="EGF_3"/>
    <property type="match status" value="1"/>
</dbReference>
<evidence type="ECO:0000313" key="5">
    <source>
        <dbReference type="EMBL" id="KAL2037942.1"/>
    </source>
</evidence>
<sequence length="872" mass="92995">MQMESDTRESIGRETGVGRPASGKESPSGSVKRARERAAARLPPDRPQRPDFPTPLNVKSPMRSPPEHNQYPEYQPHESRQASSPGVGLRSAPDPVQQSPIGILTTNTSTIQDQNVGRGSAPQRPPRPNFVPPMSETAGPRDNKPYPLQLRRPRNQEQPLQNYWEESGLDSGGSSRPLTTSSYSSTGSIPDFPSTPSIPVPPIPTYQPPPRRNLGPPPSARKAGSSYYSQTSFVPPIPEEMSDSHSSYASSHAIPSSWADGPPEYYMGPGIEEEEEDGSIGGNSGRASSAGDHDDGSNLVRKASKGVPRTLETVESGDESDVGERRTRELDWQNRQDERWRPGFAGGASQDPIGRHDFRNNGRLHLQPYSGYESDANFLDSPTGQSPMPQLPGISPYFGGPSASGSLSDPRVNQILGHLEKGGALSSTSGTASPEPSFTEKGFKRPPRLNLEGSKEVGRGSATSLPELIRRATRLASNLDRGKTASRIGMLDLLNQKEREAREAKEREGIDGSISDILAAFPSPSPTTPNYHKPSTWPGSPSPHGKSGLSRTQTVTYGSQASNRDRGRRCCGLPVWAFLLLLIILLLLIAAAIIIPITLIVLPHHGKDNAPDLSSCQLNSPCGHGGTSVISNHLCRCICANGFTGSTCNLPADSGCTTADIPVNGSPTIYHNATLGNSLPRIITGAQSNFSIPISSYKILSLFSATNLTCSSENALITFNGQSQRRDNLYPLRLEDVLLLPSKVHTPPSHTLYARDGAAQTSNSIIFAAPSGELSNPAPPATTSAPPSSDGNTKPITQPILDFARTAVLFIFQETSSLQTATLALNRLQATLAGGKSFDASQTSAGGNITVDLSAMRIGLGNGTFYGAPAPS</sequence>
<feature type="compositionally biased region" description="Basic and acidic residues" evidence="2">
    <location>
        <begin position="322"/>
        <end position="341"/>
    </location>
</feature>
<comment type="caution">
    <text evidence="5">The sequence shown here is derived from an EMBL/GenBank/DDBJ whole genome shotgun (WGS) entry which is preliminary data.</text>
</comment>
<feature type="compositionally biased region" description="Low complexity" evidence="2">
    <location>
        <begin position="174"/>
        <end position="195"/>
    </location>
</feature>
<name>A0ABR3ZWD9_9LECA</name>
<protein>
    <recommendedName>
        <fullName evidence="4">EGF-like domain-containing protein</fullName>
    </recommendedName>
</protein>